<evidence type="ECO:0000256" key="2">
    <source>
        <dbReference type="ARBA" id="ARBA00022734"/>
    </source>
</evidence>
<feature type="domain" description="SUEL-type lectin" evidence="4">
    <location>
        <begin position="47"/>
        <end position="133"/>
    </location>
</feature>
<comment type="similarity">
    <text evidence="1">Belongs to the G-protein coupled receptor 2 family. LN-TM7 subfamily.</text>
</comment>
<keyword evidence="6" id="KW-1185">Reference proteome</keyword>
<dbReference type="AlphaFoldDB" id="A0A9P0FPK5"/>
<name>A0A9P0FPK5_BRAAE</name>
<proteinExistence type="inferred from homology"/>
<gene>
    <name evidence="5" type="ORF">MELIAE_LOCUS12195</name>
</gene>
<feature type="signal peptide" evidence="3">
    <location>
        <begin position="1"/>
        <end position="31"/>
    </location>
</feature>
<feature type="chain" id="PRO_5040251835" description="SUEL-type lectin domain-containing protein" evidence="3">
    <location>
        <begin position="32"/>
        <end position="241"/>
    </location>
</feature>
<dbReference type="Pfam" id="PF02140">
    <property type="entry name" value="SUEL_Lectin"/>
    <property type="match status" value="2"/>
</dbReference>
<dbReference type="InterPro" id="IPR000922">
    <property type="entry name" value="Lectin_gal-bd_dom"/>
</dbReference>
<evidence type="ECO:0000256" key="1">
    <source>
        <dbReference type="ARBA" id="ARBA00010933"/>
    </source>
</evidence>
<dbReference type="PANTHER" id="PTHR46780">
    <property type="entry name" value="PROTEIN EVA-1"/>
    <property type="match status" value="1"/>
</dbReference>
<keyword evidence="2" id="KW-0430">Lectin</keyword>
<evidence type="ECO:0000259" key="4">
    <source>
        <dbReference type="PROSITE" id="PS50228"/>
    </source>
</evidence>
<dbReference type="CDD" id="cd22827">
    <property type="entry name" value="Gal_Rha_Lectin_SUL-I-like"/>
    <property type="match status" value="2"/>
</dbReference>
<dbReference type="Proteomes" id="UP001154078">
    <property type="component" value="Chromosome 9"/>
</dbReference>
<protein>
    <recommendedName>
        <fullName evidence="4">SUEL-type lectin domain-containing protein</fullName>
    </recommendedName>
</protein>
<evidence type="ECO:0000313" key="6">
    <source>
        <dbReference type="Proteomes" id="UP001154078"/>
    </source>
</evidence>
<dbReference type="Gene3D" id="2.60.120.740">
    <property type="match status" value="2"/>
</dbReference>
<sequence>MFMFSLFNIEMKMCTSQTLLLLCIVFNLTEALVLDTCSSSQIYSKHACEDEEMVLSCPKDMVIKVSSTQYGRTRTDICPGPIHNTSCKAPSSQFILKKACSGKNECTIRADNDIFGDPCLNTLNYLEVKYCCIFLIAPNPVGCDSAPQVETACSSKVLSLICQVGTLKVLSANYGRTDSDTCPYGPIETTNCHAENSTEIVSKRCNSRSECNVFADYHVFGDPCFGTFKYLTAQFCCKWDH</sequence>
<dbReference type="InterPro" id="IPR043159">
    <property type="entry name" value="Lectin_gal-bd_sf"/>
</dbReference>
<reference evidence="5" key="1">
    <citation type="submission" date="2021-12" db="EMBL/GenBank/DDBJ databases">
        <authorList>
            <person name="King R."/>
        </authorList>
    </citation>
    <scope>NUCLEOTIDE SEQUENCE</scope>
</reference>
<feature type="domain" description="SUEL-type lectin" evidence="4">
    <location>
        <begin position="152"/>
        <end position="238"/>
    </location>
</feature>
<accession>A0A9P0FPK5</accession>
<keyword evidence="3" id="KW-0732">Signal</keyword>
<evidence type="ECO:0000313" key="5">
    <source>
        <dbReference type="EMBL" id="CAH0563350.1"/>
    </source>
</evidence>
<dbReference type="EMBL" id="OV121140">
    <property type="protein sequence ID" value="CAH0563350.1"/>
    <property type="molecule type" value="Genomic_DNA"/>
</dbReference>
<dbReference type="PROSITE" id="PS50228">
    <property type="entry name" value="SUEL_LECTIN"/>
    <property type="match status" value="2"/>
</dbReference>
<evidence type="ECO:0000256" key="3">
    <source>
        <dbReference type="SAM" id="SignalP"/>
    </source>
</evidence>
<dbReference type="OrthoDB" id="1100386at2759"/>
<dbReference type="GO" id="GO:0030246">
    <property type="term" value="F:carbohydrate binding"/>
    <property type="evidence" value="ECO:0007669"/>
    <property type="project" value="UniProtKB-KW"/>
</dbReference>
<organism evidence="5 6">
    <name type="scientific">Brassicogethes aeneus</name>
    <name type="common">Rape pollen beetle</name>
    <name type="synonym">Meligethes aeneus</name>
    <dbReference type="NCBI Taxonomy" id="1431903"/>
    <lineage>
        <taxon>Eukaryota</taxon>
        <taxon>Metazoa</taxon>
        <taxon>Ecdysozoa</taxon>
        <taxon>Arthropoda</taxon>
        <taxon>Hexapoda</taxon>
        <taxon>Insecta</taxon>
        <taxon>Pterygota</taxon>
        <taxon>Neoptera</taxon>
        <taxon>Endopterygota</taxon>
        <taxon>Coleoptera</taxon>
        <taxon>Polyphaga</taxon>
        <taxon>Cucujiformia</taxon>
        <taxon>Nitidulidae</taxon>
        <taxon>Meligethinae</taxon>
        <taxon>Brassicogethes</taxon>
    </lineage>
</organism>
<dbReference type="FunFam" id="2.60.120.740:FF:000001">
    <property type="entry name" value="Adhesion G protein-coupled receptor L2"/>
    <property type="match status" value="2"/>
</dbReference>